<dbReference type="InterPro" id="IPR032675">
    <property type="entry name" value="LRR_dom_sf"/>
</dbReference>
<dbReference type="Proteomes" id="UP000494165">
    <property type="component" value="Unassembled WGS sequence"/>
</dbReference>
<gene>
    <name evidence="1" type="ORF">CLODIP_2_CD01042</name>
</gene>
<dbReference type="Gene3D" id="3.80.10.10">
    <property type="entry name" value="Ribonuclease Inhibitor"/>
    <property type="match status" value="1"/>
</dbReference>
<dbReference type="EMBL" id="CADEPI010000257">
    <property type="protein sequence ID" value="CAB3382107.1"/>
    <property type="molecule type" value="Genomic_DNA"/>
</dbReference>
<keyword evidence="2" id="KW-1185">Reference proteome</keyword>
<evidence type="ECO:0000313" key="2">
    <source>
        <dbReference type="Proteomes" id="UP000494165"/>
    </source>
</evidence>
<accession>A0A8S1DNE1</accession>
<proteinExistence type="predicted"/>
<dbReference type="SUPFAM" id="SSF52047">
    <property type="entry name" value="RNI-like"/>
    <property type="match status" value="1"/>
</dbReference>
<sequence length="470" mass="55553">MSGSEIQMDEKFPLCSLKNMAIDTIVENVASYKELIQRKISPPMRQVVLDTAMERIQEIGVFQIWAALPYLDPHMFTEQISTRDFPTIFHVDDSIGNFWESEVSMEEFLQFIVKFAPNLRELDIEDPSNFWKSWDRKFLKQTLEPSSIKQICLMQNLMHISFKDIFIRISDFFDICTELKNLQYIAADNILCELEPDSTKMLSLNWEALNSQFDHQEFIEHNYTRKICIILKKVNSDEPHRLAYASLRTDFINFIPPNLTHLYVMFCKTLKQLKYINLLILQINSYEYGLSKCQRKKHCLKPILTRFGASLKKLQVECVGEEEKISLRYILEQCSNLEVLYLDSSFVANDDEDLTSFRKLKSLRWSVRTSRDRDLHLLTISVQNILSLPLLEELNIEAYVFDFGDKENLFERIRNREILTNLRELTILDHTMDDPDDFQLFELADEIRSAYPFRVDIIIHTSRLPRDWYN</sequence>
<evidence type="ECO:0000313" key="1">
    <source>
        <dbReference type="EMBL" id="CAB3382107.1"/>
    </source>
</evidence>
<protein>
    <submittedName>
        <fullName evidence="1">Uncharacterized protein</fullName>
    </submittedName>
</protein>
<name>A0A8S1DNE1_9INSE</name>
<comment type="caution">
    <text evidence="1">The sequence shown here is derived from an EMBL/GenBank/DDBJ whole genome shotgun (WGS) entry which is preliminary data.</text>
</comment>
<organism evidence="1 2">
    <name type="scientific">Cloeon dipterum</name>
    <dbReference type="NCBI Taxonomy" id="197152"/>
    <lineage>
        <taxon>Eukaryota</taxon>
        <taxon>Metazoa</taxon>
        <taxon>Ecdysozoa</taxon>
        <taxon>Arthropoda</taxon>
        <taxon>Hexapoda</taxon>
        <taxon>Insecta</taxon>
        <taxon>Pterygota</taxon>
        <taxon>Palaeoptera</taxon>
        <taxon>Ephemeroptera</taxon>
        <taxon>Pisciforma</taxon>
        <taxon>Baetidae</taxon>
        <taxon>Cloeon</taxon>
    </lineage>
</organism>
<dbReference type="AlphaFoldDB" id="A0A8S1DNE1"/>
<reference evidence="1 2" key="1">
    <citation type="submission" date="2020-04" db="EMBL/GenBank/DDBJ databases">
        <authorList>
            <person name="Alioto T."/>
            <person name="Alioto T."/>
            <person name="Gomez Garrido J."/>
        </authorList>
    </citation>
    <scope>NUCLEOTIDE SEQUENCE [LARGE SCALE GENOMIC DNA]</scope>
</reference>